<dbReference type="RefSeq" id="WP_176760700.1">
    <property type="nucleotide sequence ID" value="NZ_CAKOEX010000012.1"/>
</dbReference>
<dbReference type="Gene3D" id="1.10.3720.10">
    <property type="entry name" value="MetI-like"/>
    <property type="match status" value="1"/>
</dbReference>
<comment type="caution">
    <text evidence="10">The sequence shown here is derived from an EMBL/GenBank/DDBJ whole genome shotgun (WGS) entry which is preliminary data.</text>
</comment>
<dbReference type="SUPFAM" id="SSF161098">
    <property type="entry name" value="MetI-like"/>
    <property type="match status" value="1"/>
</dbReference>
<dbReference type="SUPFAM" id="SSF53850">
    <property type="entry name" value="Periplasmic binding protein-like II"/>
    <property type="match status" value="1"/>
</dbReference>
<protein>
    <submittedName>
        <fullName evidence="10">Osmoprotectant transport system permease protein</fullName>
    </submittedName>
</protein>
<evidence type="ECO:0000256" key="4">
    <source>
        <dbReference type="ARBA" id="ARBA00022989"/>
    </source>
</evidence>
<dbReference type="GO" id="GO:0022857">
    <property type="term" value="F:transmembrane transporter activity"/>
    <property type="evidence" value="ECO:0007669"/>
    <property type="project" value="InterPro"/>
</dbReference>
<evidence type="ECO:0000256" key="3">
    <source>
        <dbReference type="ARBA" id="ARBA00022692"/>
    </source>
</evidence>
<dbReference type="PANTHER" id="PTHR30177">
    <property type="entry name" value="GLYCINE BETAINE/L-PROLINE TRANSPORT SYSTEM PERMEASE PROTEIN PROW"/>
    <property type="match status" value="1"/>
</dbReference>
<dbReference type="Pfam" id="PF00528">
    <property type="entry name" value="BPD_transp_1"/>
    <property type="match status" value="1"/>
</dbReference>
<dbReference type="GO" id="GO:0031460">
    <property type="term" value="P:glycine betaine transport"/>
    <property type="evidence" value="ECO:0007669"/>
    <property type="project" value="TreeGrafter"/>
</dbReference>
<name>A0A2U1D4U9_9LACO</name>
<evidence type="ECO:0000313" key="11">
    <source>
        <dbReference type="Proteomes" id="UP000245433"/>
    </source>
</evidence>
<comment type="subcellular location">
    <subcellularLocation>
        <location evidence="8">Cell membrane</location>
        <topology evidence="8">Multi-pass membrane protein</topology>
    </subcellularLocation>
    <subcellularLocation>
        <location evidence="1">Membrane</location>
        <topology evidence="1">Multi-pass membrane protein</topology>
    </subcellularLocation>
</comment>
<comment type="similarity">
    <text evidence="8">Belongs to the binding-protein-dependent transport system permease family.</text>
</comment>
<feature type="transmembrane region" description="Helical" evidence="8">
    <location>
        <begin position="144"/>
        <end position="172"/>
    </location>
</feature>
<feature type="transmembrane region" description="Helical" evidence="8">
    <location>
        <begin position="204"/>
        <end position="229"/>
    </location>
</feature>
<dbReference type="CDD" id="cd06261">
    <property type="entry name" value="TM_PBP2"/>
    <property type="match status" value="1"/>
</dbReference>
<dbReference type="Gene3D" id="3.40.190.10">
    <property type="entry name" value="Periplasmic binding protein-like II"/>
    <property type="match status" value="1"/>
</dbReference>
<dbReference type="PANTHER" id="PTHR30177:SF4">
    <property type="entry name" value="OSMOPROTECTANT IMPORT PERMEASE PROTEIN OSMW"/>
    <property type="match status" value="1"/>
</dbReference>
<organism evidence="10 11">
    <name type="scientific">Convivina intestini</name>
    <dbReference type="NCBI Taxonomy" id="1505726"/>
    <lineage>
        <taxon>Bacteria</taxon>
        <taxon>Bacillati</taxon>
        <taxon>Bacillota</taxon>
        <taxon>Bacilli</taxon>
        <taxon>Lactobacillales</taxon>
        <taxon>Lactobacillaceae</taxon>
        <taxon>Convivina</taxon>
    </lineage>
</organism>
<dbReference type="EMBL" id="QEKT01000011">
    <property type="protein sequence ID" value="PVY82572.1"/>
    <property type="molecule type" value="Genomic_DNA"/>
</dbReference>
<dbReference type="InterPro" id="IPR007210">
    <property type="entry name" value="ABC_Gly_betaine_transp_sub-bd"/>
</dbReference>
<dbReference type="InterPro" id="IPR035906">
    <property type="entry name" value="MetI-like_sf"/>
</dbReference>
<evidence type="ECO:0000256" key="8">
    <source>
        <dbReference type="RuleBase" id="RU363032"/>
    </source>
</evidence>
<dbReference type="FunFam" id="1.10.3720.10:FF:000001">
    <property type="entry name" value="Glycine betaine ABC transporter, permease"/>
    <property type="match status" value="1"/>
</dbReference>
<dbReference type="PROSITE" id="PS50928">
    <property type="entry name" value="ABC_TM1"/>
    <property type="match status" value="1"/>
</dbReference>
<accession>A0A2U1D4U9</accession>
<feature type="domain" description="ABC transmembrane type-1" evidence="9">
    <location>
        <begin position="19"/>
        <end position="198"/>
    </location>
</feature>
<evidence type="ECO:0000256" key="1">
    <source>
        <dbReference type="ARBA" id="ARBA00004141"/>
    </source>
</evidence>
<reference evidence="10 11" key="1">
    <citation type="submission" date="2018-04" db="EMBL/GenBank/DDBJ databases">
        <title>Genomic Encyclopedia of Type Strains, Phase IV (KMG-IV): sequencing the most valuable type-strain genomes for metagenomic binning, comparative biology and taxonomic classification.</title>
        <authorList>
            <person name="Goeker M."/>
        </authorList>
    </citation>
    <scope>NUCLEOTIDE SEQUENCE [LARGE SCALE GENOMIC DNA]</scope>
    <source>
        <strain evidence="10 11">DSM 28795</strain>
    </source>
</reference>
<comment type="similarity">
    <text evidence="7">In the N-terminal section; belongs to the binding-protein-dependent transport system permease family.</text>
</comment>
<proteinExistence type="inferred from homology"/>
<keyword evidence="5 8" id="KW-0472">Membrane</keyword>
<dbReference type="CDD" id="cd13610">
    <property type="entry name" value="PBP2_ChoS"/>
    <property type="match status" value="1"/>
</dbReference>
<feature type="transmembrane region" description="Helical" evidence="8">
    <location>
        <begin position="67"/>
        <end position="94"/>
    </location>
</feature>
<evidence type="ECO:0000259" key="9">
    <source>
        <dbReference type="PROSITE" id="PS50928"/>
    </source>
</evidence>
<evidence type="ECO:0000256" key="7">
    <source>
        <dbReference type="ARBA" id="ARBA00035652"/>
    </source>
</evidence>
<comment type="similarity">
    <text evidence="6">In the C-terminal section; belongs to the OsmX family.</text>
</comment>
<dbReference type="AlphaFoldDB" id="A0A2U1D4U9"/>
<evidence type="ECO:0000256" key="5">
    <source>
        <dbReference type="ARBA" id="ARBA00023136"/>
    </source>
</evidence>
<evidence type="ECO:0000256" key="2">
    <source>
        <dbReference type="ARBA" id="ARBA00022448"/>
    </source>
</evidence>
<keyword evidence="2 8" id="KW-0813">Transport</keyword>
<feature type="transmembrane region" description="Helical" evidence="8">
    <location>
        <begin position="23"/>
        <end position="46"/>
    </location>
</feature>
<dbReference type="InterPro" id="IPR051204">
    <property type="entry name" value="ABC_transp_perm/SBD"/>
</dbReference>
<dbReference type="InterPro" id="IPR058089">
    <property type="entry name" value="EgtUBC_SBD"/>
</dbReference>
<keyword evidence="3 8" id="KW-0812">Transmembrane</keyword>
<dbReference type="InterPro" id="IPR000515">
    <property type="entry name" value="MetI-like"/>
</dbReference>
<feature type="transmembrane region" description="Helical" evidence="8">
    <location>
        <begin position="179"/>
        <end position="198"/>
    </location>
</feature>
<keyword evidence="4 8" id="KW-1133">Transmembrane helix</keyword>
<dbReference type="Pfam" id="PF04069">
    <property type="entry name" value="OpuAC"/>
    <property type="match status" value="1"/>
</dbReference>
<sequence length="506" mass="55171">MTAFINYLSANQADIIKALGQHISISFVAMLITIVIAVPLAIVLMGRPRWGEVCLQIAGIVQTIPSLAILGLLIPIVGIGTTPAIIALVLYAIMPVFSNTYAGLTNIDPQLTEAAEAFGLSKTFKLFRIQLPLALPMILTGIRIAMVMIIGTATLAALVGGGGLGSFILLGIQTNNNQALLVGALLSALLALFFSYLIKVVTKLPIKLLGISLAVLLTVGCLIGGYSLVSGSNKETITIAGKMGGEPEILINMYQQVIEQDNPQAQVKIKPNFGDTFFLFNGLNSGKIDIYPEFTGTALQSLAKVNGAIPHDPKTAYQLAKDQLAQKFQLTYLAPMQYQNGYVLTVRAGDADQYHLKTITDLANQSNFKAAFDDDFYRQPDGYPGLKRTYGLEFDSIKTMAPALRYQALNAKQVDVTDAYTTDPEIKEYNLKVLEDNNNFFPPYQAAPLMKTAFAKAHPQVVKSLKRLSNQVTTQEMQTMNYQVTVQKQKASTVAHQYLQSHHFIQ</sequence>
<dbReference type="Gene3D" id="3.40.190.120">
    <property type="entry name" value="Osmoprotection protein (prox), domain 2"/>
    <property type="match status" value="1"/>
</dbReference>
<gene>
    <name evidence="10" type="ORF">C7384_1119</name>
</gene>
<dbReference type="GO" id="GO:0043190">
    <property type="term" value="C:ATP-binding cassette (ABC) transporter complex"/>
    <property type="evidence" value="ECO:0007669"/>
    <property type="project" value="InterPro"/>
</dbReference>
<evidence type="ECO:0000256" key="6">
    <source>
        <dbReference type="ARBA" id="ARBA00035642"/>
    </source>
</evidence>
<dbReference type="Proteomes" id="UP000245433">
    <property type="component" value="Unassembled WGS sequence"/>
</dbReference>
<keyword evidence="11" id="KW-1185">Reference proteome</keyword>
<evidence type="ECO:0000313" key="10">
    <source>
        <dbReference type="EMBL" id="PVY82572.1"/>
    </source>
</evidence>